<dbReference type="GeneID" id="94834754"/>
<dbReference type="AlphaFoldDB" id="A0A1J4KM78"/>
<dbReference type="RefSeq" id="XP_068365176.1">
    <property type="nucleotide sequence ID" value="XM_068500050.1"/>
</dbReference>
<comment type="caution">
    <text evidence="3">The sequence shown here is derived from an EMBL/GenBank/DDBJ whole genome shotgun (WGS) entry which is preliminary data.</text>
</comment>
<dbReference type="OrthoDB" id="10670383at2759"/>
<gene>
    <name evidence="3" type="ORF">TRFO_18229</name>
</gene>
<feature type="coiled-coil region" evidence="1">
    <location>
        <begin position="213"/>
        <end position="240"/>
    </location>
</feature>
<feature type="compositionally biased region" description="Polar residues" evidence="2">
    <location>
        <begin position="346"/>
        <end position="355"/>
    </location>
</feature>
<evidence type="ECO:0000313" key="3">
    <source>
        <dbReference type="EMBL" id="OHT12040.1"/>
    </source>
</evidence>
<name>A0A1J4KM78_9EUKA</name>
<protein>
    <submittedName>
        <fullName evidence="3">Uncharacterized protein</fullName>
    </submittedName>
</protein>
<reference evidence="3" key="1">
    <citation type="submission" date="2016-10" db="EMBL/GenBank/DDBJ databases">
        <authorList>
            <person name="Benchimol M."/>
            <person name="Almeida L.G."/>
            <person name="Vasconcelos A.T."/>
            <person name="Perreira-Neves A."/>
            <person name="Rosa I.A."/>
            <person name="Tasca T."/>
            <person name="Bogo M.R."/>
            <person name="de Souza W."/>
        </authorList>
    </citation>
    <scope>NUCLEOTIDE SEQUENCE [LARGE SCALE GENOMIC DNA]</scope>
    <source>
        <strain evidence="3">K</strain>
    </source>
</reference>
<dbReference type="VEuPathDB" id="TrichDB:TRFO_18229"/>
<dbReference type="Proteomes" id="UP000179807">
    <property type="component" value="Unassembled WGS sequence"/>
</dbReference>
<feature type="coiled-coil region" evidence="1">
    <location>
        <begin position="268"/>
        <end position="295"/>
    </location>
</feature>
<evidence type="ECO:0000256" key="1">
    <source>
        <dbReference type="SAM" id="Coils"/>
    </source>
</evidence>
<evidence type="ECO:0000313" key="4">
    <source>
        <dbReference type="Proteomes" id="UP000179807"/>
    </source>
</evidence>
<dbReference type="EMBL" id="MLAK01000572">
    <property type="protein sequence ID" value="OHT12040.1"/>
    <property type="molecule type" value="Genomic_DNA"/>
</dbReference>
<feature type="region of interest" description="Disordered" evidence="2">
    <location>
        <begin position="336"/>
        <end position="360"/>
    </location>
</feature>
<sequence>MSDLATLIGNSDLFQVEVELRPIAQIISLLNDNSKKLDRRVSMLENEIKLFVRQNDYDKAYQALVDRIALTEDRMAQMSSRFAALSGDVKTLESKLNLTIDERVNDILISTNMKIQHAVGGVDAQVQMLGGQMKQMKEQLDSITANKKVDLNVLMATVKQNSSDIAKIKNRMNDDRQMINEKIQKSRSTSLDKLDAIDTSVLNMKIEDNESLLKQVNQQKAVLLDVVEELNKIKEKLEMEKMKVPEIQETQKIVEDRKLNVGNGNLNTVALETELSKLENDFESHQDKVVAAMNAIQFELQQIRDHGEGLAGLPPLNLANVVPSFFNNPSFTWSRNDDSAEEDFESNQSSLNSIRSGKHHTRPSIAMISRNLKRSSDALDAISSNASSECQTPITQNRSKVGFGIPKRESEPIVVTEKVDVDEIISKIKNELDIQGMKDTFKQIKNEHTQAMSTIERKIEREYVERLFDKFRVIIHGLNDRIKELASLNNDCATRQDMQLVVQFLKNMPKESRPGTAVKKGPSCLFCNRPKTSIAGEISPRTAAMAGSPPVRSVANEGSSCEFIYGDGQAYRRDENFQSFPHFDFLPPLPGKTTSNSVSPKKA</sequence>
<evidence type="ECO:0000256" key="2">
    <source>
        <dbReference type="SAM" id="MobiDB-lite"/>
    </source>
</evidence>
<keyword evidence="1" id="KW-0175">Coiled coil</keyword>
<organism evidence="3 4">
    <name type="scientific">Tritrichomonas foetus</name>
    <dbReference type="NCBI Taxonomy" id="1144522"/>
    <lineage>
        <taxon>Eukaryota</taxon>
        <taxon>Metamonada</taxon>
        <taxon>Parabasalia</taxon>
        <taxon>Tritrichomonadida</taxon>
        <taxon>Tritrichomonadidae</taxon>
        <taxon>Tritrichomonas</taxon>
    </lineage>
</organism>
<proteinExistence type="predicted"/>
<accession>A0A1J4KM78</accession>
<keyword evidence="4" id="KW-1185">Reference proteome</keyword>